<organism evidence="1 2">
    <name type="scientific">Ancylobacter novellus</name>
    <name type="common">Thiobacillus novellus</name>
    <dbReference type="NCBI Taxonomy" id="921"/>
    <lineage>
        <taxon>Bacteria</taxon>
        <taxon>Pseudomonadati</taxon>
        <taxon>Pseudomonadota</taxon>
        <taxon>Alphaproteobacteria</taxon>
        <taxon>Hyphomicrobiales</taxon>
        <taxon>Xanthobacteraceae</taxon>
        <taxon>Ancylobacter</taxon>
    </lineage>
</organism>
<sequence>MNVRAKMKVMVITPFHSSDPNGVCAEVRLMPVYNDGPENKTWSQYTPNGECRMTITNPSAIDAFEVGKSYYLDFTPAD</sequence>
<accession>A0A2W5QZR5</accession>
<evidence type="ECO:0000313" key="1">
    <source>
        <dbReference type="EMBL" id="PZQ82164.1"/>
    </source>
</evidence>
<gene>
    <name evidence="1" type="ORF">DI549_12430</name>
</gene>
<reference evidence="1 2" key="1">
    <citation type="submission" date="2017-08" db="EMBL/GenBank/DDBJ databases">
        <title>Infants hospitalized years apart are colonized by the same room-sourced microbial strains.</title>
        <authorList>
            <person name="Brooks B."/>
            <person name="Olm M.R."/>
            <person name="Firek B.A."/>
            <person name="Baker R."/>
            <person name="Thomas B.C."/>
            <person name="Morowitz M.J."/>
            <person name="Banfield J.F."/>
        </authorList>
    </citation>
    <scope>NUCLEOTIDE SEQUENCE [LARGE SCALE GENOMIC DNA]</scope>
    <source>
        <strain evidence="1">S2_005_001_R2_27</strain>
    </source>
</reference>
<dbReference type="EMBL" id="QFQD01000035">
    <property type="protein sequence ID" value="PZQ82164.1"/>
    <property type="molecule type" value="Genomic_DNA"/>
</dbReference>
<comment type="caution">
    <text evidence="1">The sequence shown here is derived from an EMBL/GenBank/DDBJ whole genome shotgun (WGS) entry which is preliminary data.</text>
</comment>
<dbReference type="AlphaFoldDB" id="A0A2W5QZR5"/>
<protein>
    <submittedName>
        <fullName evidence="1">Uncharacterized protein</fullName>
    </submittedName>
</protein>
<proteinExistence type="predicted"/>
<name>A0A2W5QZR5_ANCNO</name>
<dbReference type="Proteomes" id="UP000248887">
    <property type="component" value="Unassembled WGS sequence"/>
</dbReference>
<evidence type="ECO:0000313" key="2">
    <source>
        <dbReference type="Proteomes" id="UP000248887"/>
    </source>
</evidence>